<evidence type="ECO:0000256" key="1">
    <source>
        <dbReference type="SAM" id="MobiDB-lite"/>
    </source>
</evidence>
<feature type="compositionally biased region" description="Basic and acidic residues" evidence="1">
    <location>
        <begin position="53"/>
        <end position="71"/>
    </location>
</feature>
<name>A0A7R8CQL6_LEPSM</name>
<accession>A0A7R8CQL6</accession>
<dbReference type="AlphaFoldDB" id="A0A7R8CQL6"/>
<gene>
    <name evidence="2" type="ORF">LSAA_7846</name>
</gene>
<dbReference type="Proteomes" id="UP000675881">
    <property type="component" value="Chromosome 3"/>
</dbReference>
<proteinExistence type="predicted"/>
<sequence>MTFLSHNSDSDDYTVPISGASTKGPLDKGEENGDTQLSNLKERDPFSKPPSIEQKKNKAKEQDKEYTFEKEPHLADQSFPLSEGFDLRIHSNPIKEEIIDRNEEISANLKMESLME</sequence>
<evidence type="ECO:0000313" key="3">
    <source>
        <dbReference type="Proteomes" id="UP000675881"/>
    </source>
</evidence>
<keyword evidence="3" id="KW-1185">Reference proteome</keyword>
<protein>
    <submittedName>
        <fullName evidence="2">(salmon louse) hypothetical protein</fullName>
    </submittedName>
</protein>
<evidence type="ECO:0000313" key="2">
    <source>
        <dbReference type="EMBL" id="CAF2894484.1"/>
    </source>
</evidence>
<reference evidence="2" key="1">
    <citation type="submission" date="2021-02" db="EMBL/GenBank/DDBJ databases">
        <authorList>
            <person name="Bekaert M."/>
        </authorList>
    </citation>
    <scope>NUCLEOTIDE SEQUENCE</scope>
    <source>
        <strain evidence="2">IoA-00</strain>
    </source>
</reference>
<dbReference type="EMBL" id="HG994582">
    <property type="protein sequence ID" value="CAF2894484.1"/>
    <property type="molecule type" value="Genomic_DNA"/>
</dbReference>
<organism evidence="2 3">
    <name type="scientific">Lepeophtheirus salmonis</name>
    <name type="common">Salmon louse</name>
    <name type="synonym">Caligus salmonis</name>
    <dbReference type="NCBI Taxonomy" id="72036"/>
    <lineage>
        <taxon>Eukaryota</taxon>
        <taxon>Metazoa</taxon>
        <taxon>Ecdysozoa</taxon>
        <taxon>Arthropoda</taxon>
        <taxon>Crustacea</taxon>
        <taxon>Multicrustacea</taxon>
        <taxon>Hexanauplia</taxon>
        <taxon>Copepoda</taxon>
        <taxon>Siphonostomatoida</taxon>
        <taxon>Caligidae</taxon>
        <taxon>Lepeophtheirus</taxon>
    </lineage>
</organism>
<feature type="region of interest" description="Disordered" evidence="1">
    <location>
        <begin position="1"/>
        <end position="71"/>
    </location>
</feature>
<feature type="non-terminal residue" evidence="2">
    <location>
        <position position="1"/>
    </location>
</feature>